<dbReference type="EMBL" id="LN829119">
    <property type="protein sequence ID" value="CPR18630.1"/>
    <property type="molecule type" value="Genomic_DNA"/>
</dbReference>
<keyword evidence="1" id="KW-0472">Membrane</keyword>
<evidence type="ECO:0000259" key="2">
    <source>
        <dbReference type="Pfam" id="PF20061"/>
    </source>
</evidence>
<protein>
    <submittedName>
        <fullName evidence="3">Membrane protein</fullName>
    </submittedName>
</protein>
<dbReference type="InterPro" id="IPR045594">
    <property type="entry name" value="DUF6460"/>
</dbReference>
<keyword evidence="1" id="KW-1133">Transmembrane helix</keyword>
<reference evidence="4" key="1">
    <citation type="submission" date="2015-02" db="EMBL/GenBank/DDBJ databases">
        <authorList>
            <person name="Chooi Y.-H."/>
        </authorList>
    </citation>
    <scope>NUCLEOTIDE SEQUENCE [LARGE SCALE GENOMIC DNA]</scope>
    <source>
        <strain evidence="4">strain Y</strain>
    </source>
</reference>
<feature type="transmembrane region" description="Helical" evidence="1">
    <location>
        <begin position="12"/>
        <end position="34"/>
    </location>
</feature>
<dbReference type="KEGG" id="fiy:BN1229_v1_1797"/>
<organism evidence="3 4">
    <name type="scientific">Candidatus Filomicrobium marinum</name>
    <dbReference type="NCBI Taxonomy" id="1608628"/>
    <lineage>
        <taxon>Bacteria</taxon>
        <taxon>Pseudomonadati</taxon>
        <taxon>Pseudomonadota</taxon>
        <taxon>Alphaproteobacteria</taxon>
        <taxon>Hyphomicrobiales</taxon>
        <taxon>Hyphomicrobiaceae</taxon>
        <taxon>Filomicrobium</taxon>
    </lineage>
</organism>
<evidence type="ECO:0000256" key="1">
    <source>
        <dbReference type="SAM" id="Phobius"/>
    </source>
</evidence>
<dbReference type="OrthoDB" id="8480887at2"/>
<keyword evidence="1" id="KW-0812">Transmembrane</keyword>
<sequence>MDRNTLFGGNPISVIIRLVVLSIVVGIVLSAMGITPQNFLARLDALIRHIYDLGFGAIDWILGYLLLGALVVVPIWLIARVFGLLGTRSSDDRNP</sequence>
<dbReference type="Pfam" id="PF20061">
    <property type="entry name" value="DUF6460"/>
    <property type="match status" value="1"/>
</dbReference>
<proteinExistence type="predicted"/>
<name>A0A0D6JEB1_9HYPH</name>
<gene>
    <name evidence="3" type="ORF">YBN1229_v1_1797</name>
</gene>
<evidence type="ECO:0000313" key="3">
    <source>
        <dbReference type="EMBL" id="CPR18630.1"/>
    </source>
</evidence>
<dbReference type="AlphaFoldDB" id="A0A0D6JEB1"/>
<dbReference type="Proteomes" id="UP000033187">
    <property type="component" value="Chromosome 1"/>
</dbReference>
<accession>A0A0D6JEB1</accession>
<dbReference type="KEGG" id="fil:BN1229_v1_1793"/>
<feature type="domain" description="DUF6460" evidence="2">
    <location>
        <begin position="50"/>
        <end position="83"/>
    </location>
</feature>
<dbReference type="RefSeq" id="WP_046477942.1">
    <property type="nucleotide sequence ID" value="NZ_LN829118.1"/>
</dbReference>
<keyword evidence="4" id="KW-1185">Reference proteome</keyword>
<feature type="transmembrane region" description="Helical" evidence="1">
    <location>
        <begin position="61"/>
        <end position="85"/>
    </location>
</feature>
<evidence type="ECO:0000313" key="4">
    <source>
        <dbReference type="Proteomes" id="UP000033187"/>
    </source>
</evidence>